<reference evidence="1 2" key="1">
    <citation type="submission" date="2019-11" db="EMBL/GenBank/DDBJ databases">
        <title>Comparative genomics of hydrocarbon-degrading Desulfosarcina strains.</title>
        <authorList>
            <person name="Watanabe M."/>
            <person name="Kojima H."/>
            <person name="Fukui M."/>
        </authorList>
    </citation>
    <scope>NUCLEOTIDE SEQUENCE [LARGE SCALE GENOMIC DNA]</scope>
    <source>
        <strain evidence="1 2">PL12</strain>
    </source>
</reference>
<dbReference type="AlphaFoldDB" id="A0A5K7YRG7"/>
<dbReference type="KEGG" id="dalk:DSCA_52380"/>
<accession>A0A5K7YRG7</accession>
<keyword evidence="2" id="KW-1185">Reference proteome</keyword>
<evidence type="ECO:0000313" key="1">
    <source>
        <dbReference type="EMBL" id="BBO71308.1"/>
    </source>
</evidence>
<gene>
    <name evidence="1" type="ORF">DSCA_52380</name>
</gene>
<dbReference type="Proteomes" id="UP000427906">
    <property type="component" value="Chromosome"/>
</dbReference>
<organism evidence="1 2">
    <name type="scientific">Desulfosarcina alkanivorans</name>
    <dbReference type="NCBI Taxonomy" id="571177"/>
    <lineage>
        <taxon>Bacteria</taxon>
        <taxon>Pseudomonadati</taxon>
        <taxon>Thermodesulfobacteriota</taxon>
        <taxon>Desulfobacteria</taxon>
        <taxon>Desulfobacterales</taxon>
        <taxon>Desulfosarcinaceae</taxon>
        <taxon>Desulfosarcina</taxon>
    </lineage>
</organism>
<sequence>MFHWAMAANSGFRDLRAPAQSNRPVCFYHSRLDPAWQQPIDRSARRVESRVAAPAPGRVAFPEEDARPDAVALLVIDFKGTIPQFSPDPGTGPVAVFPLGAKGPCRP</sequence>
<proteinExistence type="predicted"/>
<dbReference type="EMBL" id="AP021874">
    <property type="protein sequence ID" value="BBO71308.1"/>
    <property type="molecule type" value="Genomic_DNA"/>
</dbReference>
<evidence type="ECO:0000313" key="2">
    <source>
        <dbReference type="Proteomes" id="UP000427906"/>
    </source>
</evidence>
<protein>
    <submittedName>
        <fullName evidence="1">Uncharacterized protein</fullName>
    </submittedName>
</protein>
<name>A0A5K7YRG7_9BACT</name>